<dbReference type="Gene3D" id="3.60.15.10">
    <property type="entry name" value="Ribonuclease Z/Hydroxyacylglutathione hydrolase-like"/>
    <property type="match status" value="1"/>
</dbReference>
<dbReference type="InterPro" id="IPR041712">
    <property type="entry name" value="DHPS-like_MBL-fold"/>
</dbReference>
<evidence type="ECO:0000313" key="3">
    <source>
        <dbReference type="Proteomes" id="UP000823927"/>
    </source>
</evidence>
<comment type="caution">
    <text evidence="2">The sequence shown here is derived from an EMBL/GenBank/DDBJ whole genome shotgun (WGS) entry which is preliminary data.</text>
</comment>
<dbReference type="Proteomes" id="UP000823927">
    <property type="component" value="Unassembled WGS sequence"/>
</dbReference>
<dbReference type="AlphaFoldDB" id="A0A9D1F4T3"/>
<dbReference type="SUPFAM" id="SSF56281">
    <property type="entry name" value="Metallo-hydrolase/oxidoreductase"/>
    <property type="match status" value="1"/>
</dbReference>
<accession>A0A9D1F4T3</accession>
<dbReference type="EMBL" id="DVIT01000027">
    <property type="protein sequence ID" value="HIS47364.1"/>
    <property type="molecule type" value="Genomic_DNA"/>
</dbReference>
<evidence type="ECO:0000313" key="2">
    <source>
        <dbReference type="EMBL" id="HIS47364.1"/>
    </source>
</evidence>
<reference evidence="2" key="2">
    <citation type="journal article" date="2021" name="PeerJ">
        <title>Extensive microbial diversity within the chicken gut microbiome revealed by metagenomics and culture.</title>
        <authorList>
            <person name="Gilroy R."/>
            <person name="Ravi A."/>
            <person name="Getino M."/>
            <person name="Pursley I."/>
            <person name="Horton D.L."/>
            <person name="Alikhan N.F."/>
            <person name="Baker D."/>
            <person name="Gharbi K."/>
            <person name="Hall N."/>
            <person name="Watson M."/>
            <person name="Adriaenssens E.M."/>
            <person name="Foster-Nyarko E."/>
            <person name="Jarju S."/>
            <person name="Secka A."/>
            <person name="Antonio M."/>
            <person name="Oren A."/>
            <person name="Chaudhuri R.R."/>
            <person name="La Ragione R."/>
            <person name="Hildebrand F."/>
            <person name="Pallen M.J."/>
        </authorList>
    </citation>
    <scope>NUCLEOTIDE SEQUENCE</scope>
    <source>
        <strain evidence="2">CHK178-757</strain>
    </source>
</reference>
<reference evidence="2" key="1">
    <citation type="submission" date="2020-10" db="EMBL/GenBank/DDBJ databases">
        <authorList>
            <person name="Gilroy R."/>
        </authorList>
    </citation>
    <scope>NUCLEOTIDE SEQUENCE</scope>
    <source>
        <strain evidence="2">CHK178-757</strain>
    </source>
</reference>
<dbReference type="GO" id="GO:0016740">
    <property type="term" value="F:transferase activity"/>
    <property type="evidence" value="ECO:0007669"/>
    <property type="project" value="TreeGrafter"/>
</dbReference>
<dbReference type="PANTHER" id="PTHR13754">
    <property type="entry name" value="METALLO-BETA-LACTAMASE SUPERFAMILY PROTEIN"/>
    <property type="match status" value="1"/>
</dbReference>
<dbReference type="InterPro" id="IPR001279">
    <property type="entry name" value="Metallo-B-lactamas"/>
</dbReference>
<evidence type="ECO:0000259" key="1">
    <source>
        <dbReference type="Pfam" id="PF00753"/>
    </source>
</evidence>
<dbReference type="InterPro" id="IPR052926">
    <property type="entry name" value="Metallo-beta-lactamase_dom"/>
</dbReference>
<name>A0A9D1F4T3_9FIRM</name>
<proteinExistence type="predicted"/>
<dbReference type="Pfam" id="PF00753">
    <property type="entry name" value="Lactamase_B"/>
    <property type="match status" value="1"/>
</dbReference>
<sequence length="284" mass="32143">MLKATALAENRDGHGLLGEHGLSVYIEYGSTKLLLDAGTTELFADHAKALGIHLENVDIAVLSHAHYDHSGGFERFFRENSKAGLWLRESCKENCYRQSSKGMKYIGIPRGFLETYRERLHFIREDTALAPGIWSIGHHMDHMAEKGQRAKMYRQENGEWKFDDFSHEQSLVFETDRGLVIFNSCCHGGPGDIIRETGARPCLGNRPVYALVGGFHLKDIMRDPSMNGEEKRQKIHMLGRDLLDSGCARFYTGHCTGDEAFECLKEVLGDRLYYFGTGDCIEFQ</sequence>
<feature type="domain" description="Metallo-beta-lactamase" evidence="1">
    <location>
        <begin position="21"/>
        <end position="139"/>
    </location>
</feature>
<organism evidence="2 3">
    <name type="scientific">Candidatus Scybalocola faecigallinarum</name>
    <dbReference type="NCBI Taxonomy" id="2840941"/>
    <lineage>
        <taxon>Bacteria</taxon>
        <taxon>Bacillati</taxon>
        <taxon>Bacillota</taxon>
        <taxon>Clostridia</taxon>
        <taxon>Lachnospirales</taxon>
        <taxon>Lachnospiraceae</taxon>
        <taxon>Lachnospiraceae incertae sedis</taxon>
        <taxon>Candidatus Scybalocola (ex Gilroy et al. 2021)</taxon>
    </lineage>
</organism>
<dbReference type="PANTHER" id="PTHR13754:SF13">
    <property type="entry name" value="METALLO-BETA-LACTAMASE SUPERFAMILY PROTEIN (AFU_ORTHOLOGUE AFUA_3G07630)"/>
    <property type="match status" value="1"/>
</dbReference>
<dbReference type="InterPro" id="IPR036866">
    <property type="entry name" value="RibonucZ/Hydroxyglut_hydro"/>
</dbReference>
<protein>
    <submittedName>
        <fullName evidence="2">MBL fold metallo-hydrolase</fullName>
    </submittedName>
</protein>
<dbReference type="CDD" id="cd07713">
    <property type="entry name" value="DHPS-like_MBL-fold"/>
    <property type="match status" value="1"/>
</dbReference>
<gene>
    <name evidence="2" type="ORF">IAB46_07390</name>
</gene>